<accession>A0ABV1FSW0</accession>
<dbReference type="Proteomes" id="UP001487296">
    <property type="component" value="Unassembled WGS sequence"/>
</dbReference>
<feature type="compositionally biased region" description="Pro residues" evidence="1">
    <location>
        <begin position="146"/>
        <end position="156"/>
    </location>
</feature>
<reference evidence="2 3" key="1">
    <citation type="submission" date="2024-04" db="EMBL/GenBank/DDBJ databases">
        <title>Human intestinal bacterial collection.</title>
        <authorList>
            <person name="Pauvert C."/>
            <person name="Hitch T.C.A."/>
            <person name="Clavel T."/>
        </authorList>
    </citation>
    <scope>NUCLEOTIDE SEQUENCE [LARGE SCALE GENOMIC DNA]</scope>
    <source>
        <strain evidence="2 3">CLA-AA-H145</strain>
    </source>
</reference>
<gene>
    <name evidence="2" type="ORF">AAAT34_10665</name>
</gene>
<evidence type="ECO:0000313" key="3">
    <source>
        <dbReference type="Proteomes" id="UP001487296"/>
    </source>
</evidence>
<feature type="region of interest" description="Disordered" evidence="1">
    <location>
        <begin position="146"/>
        <end position="170"/>
    </location>
</feature>
<protein>
    <recommendedName>
        <fullName evidence="4">DUF927 domain-containing protein</fullName>
    </recommendedName>
</protein>
<sequence length="170" mass="19086">MKYDISKTTAPKMPNLGRGLECVALLLSQVSKDMHQPIVPMLFPILGAHVSGAKFMYPDLSWKETNGMMANLVADSGAGKGQLSSIVEALCRDFRTHDDEELAKLVEWQKMMKTKSYRNASNRIETYDCQRPLLYLCTCKRYRSSPTPPINPPTPPSYESTTHHQPSPLV</sequence>
<evidence type="ECO:0000256" key="1">
    <source>
        <dbReference type="SAM" id="MobiDB-lite"/>
    </source>
</evidence>
<dbReference type="EMBL" id="JBBNFP010000052">
    <property type="protein sequence ID" value="MEQ2487498.1"/>
    <property type="molecule type" value="Genomic_DNA"/>
</dbReference>
<dbReference type="RefSeq" id="WP_252344991.1">
    <property type="nucleotide sequence ID" value="NZ_JAHKBE010000071.1"/>
</dbReference>
<feature type="compositionally biased region" description="Polar residues" evidence="1">
    <location>
        <begin position="158"/>
        <end position="170"/>
    </location>
</feature>
<evidence type="ECO:0008006" key="4">
    <source>
        <dbReference type="Google" id="ProtNLM"/>
    </source>
</evidence>
<proteinExistence type="predicted"/>
<keyword evidence="3" id="KW-1185">Reference proteome</keyword>
<evidence type="ECO:0000313" key="2">
    <source>
        <dbReference type="EMBL" id="MEQ2487498.1"/>
    </source>
</evidence>
<name>A0ABV1FSW0_9BACT</name>
<organism evidence="2 3">
    <name type="scientific">Hallella faecis</name>
    <dbReference type="NCBI Taxonomy" id="2841596"/>
    <lineage>
        <taxon>Bacteria</taxon>
        <taxon>Pseudomonadati</taxon>
        <taxon>Bacteroidota</taxon>
        <taxon>Bacteroidia</taxon>
        <taxon>Bacteroidales</taxon>
        <taxon>Prevotellaceae</taxon>
        <taxon>Hallella</taxon>
    </lineage>
</organism>
<comment type="caution">
    <text evidence="2">The sequence shown here is derived from an EMBL/GenBank/DDBJ whole genome shotgun (WGS) entry which is preliminary data.</text>
</comment>